<reference evidence="3 4" key="1">
    <citation type="journal article" date="2014" name="Nat. Genet.">
        <title>Genome sequence of the hot pepper provides insights into the evolution of pungency in Capsicum species.</title>
        <authorList>
            <person name="Kim S."/>
            <person name="Park M."/>
            <person name="Yeom S.I."/>
            <person name="Kim Y.M."/>
            <person name="Lee J.M."/>
            <person name="Lee H.A."/>
            <person name="Seo E."/>
            <person name="Choi J."/>
            <person name="Cheong K."/>
            <person name="Kim K.T."/>
            <person name="Jung K."/>
            <person name="Lee G.W."/>
            <person name="Oh S.K."/>
            <person name="Bae C."/>
            <person name="Kim S.B."/>
            <person name="Lee H.Y."/>
            <person name="Kim S.Y."/>
            <person name="Kim M.S."/>
            <person name="Kang B.C."/>
            <person name="Jo Y.D."/>
            <person name="Yang H.B."/>
            <person name="Jeong H.J."/>
            <person name="Kang W.H."/>
            <person name="Kwon J.K."/>
            <person name="Shin C."/>
            <person name="Lim J.Y."/>
            <person name="Park J.H."/>
            <person name="Huh J.H."/>
            <person name="Kim J.S."/>
            <person name="Kim B.D."/>
            <person name="Cohen O."/>
            <person name="Paran I."/>
            <person name="Suh M.C."/>
            <person name="Lee S.B."/>
            <person name="Kim Y.K."/>
            <person name="Shin Y."/>
            <person name="Noh S.J."/>
            <person name="Park J."/>
            <person name="Seo Y.S."/>
            <person name="Kwon S.Y."/>
            <person name="Kim H.A."/>
            <person name="Park J.M."/>
            <person name="Kim H.J."/>
            <person name="Choi S.B."/>
            <person name="Bosland P.W."/>
            <person name="Reeves G."/>
            <person name="Jo S.H."/>
            <person name="Lee B.W."/>
            <person name="Cho H.T."/>
            <person name="Choi H.S."/>
            <person name="Lee M.S."/>
            <person name="Yu Y."/>
            <person name="Do Choi Y."/>
            <person name="Park B.S."/>
            <person name="van Deynze A."/>
            <person name="Ashrafi H."/>
            <person name="Hill T."/>
            <person name="Kim W.T."/>
            <person name="Pai H.S."/>
            <person name="Ahn H.K."/>
            <person name="Yeam I."/>
            <person name="Giovannoni J.J."/>
            <person name="Rose J.K."/>
            <person name="Sorensen I."/>
            <person name="Lee S.J."/>
            <person name="Kim R.W."/>
            <person name="Choi I.Y."/>
            <person name="Choi B.S."/>
            <person name="Lim J.S."/>
            <person name="Lee Y.H."/>
            <person name="Choi D."/>
        </authorList>
    </citation>
    <scope>NUCLEOTIDE SEQUENCE [LARGE SCALE GENOMIC DNA]</scope>
    <source>
        <strain evidence="4">cv. CM334</strain>
    </source>
</reference>
<dbReference type="GO" id="GO:0051082">
    <property type="term" value="F:unfolded protein binding"/>
    <property type="evidence" value="ECO:0007669"/>
    <property type="project" value="InterPro"/>
</dbReference>
<dbReference type="InterPro" id="IPR020568">
    <property type="entry name" value="Ribosomal_Su5_D2-typ_SF"/>
</dbReference>
<dbReference type="EMBL" id="AYRZ02000005">
    <property type="protein sequence ID" value="PHT81643.1"/>
    <property type="molecule type" value="Genomic_DNA"/>
</dbReference>
<proteinExistence type="inferred from homology"/>
<dbReference type="PANTHER" id="PTHR11528">
    <property type="entry name" value="HEAT SHOCK PROTEIN 90 FAMILY MEMBER"/>
    <property type="match status" value="1"/>
</dbReference>
<dbReference type="SUPFAM" id="SSF54211">
    <property type="entry name" value="Ribosomal protein S5 domain 2-like"/>
    <property type="match status" value="1"/>
</dbReference>
<keyword evidence="2" id="KW-0143">Chaperone</keyword>
<reference evidence="3 4" key="2">
    <citation type="journal article" date="2017" name="Genome Biol.">
        <title>New reference genome sequences of hot pepper reveal the massive evolution of plant disease-resistance genes by retroduplication.</title>
        <authorList>
            <person name="Kim S."/>
            <person name="Park J."/>
            <person name="Yeom S.I."/>
            <person name="Kim Y.M."/>
            <person name="Seo E."/>
            <person name="Kim K.T."/>
            <person name="Kim M.S."/>
            <person name="Lee J.M."/>
            <person name="Cheong K."/>
            <person name="Shin H.S."/>
            <person name="Kim S.B."/>
            <person name="Han K."/>
            <person name="Lee J."/>
            <person name="Park M."/>
            <person name="Lee H.A."/>
            <person name="Lee H.Y."/>
            <person name="Lee Y."/>
            <person name="Oh S."/>
            <person name="Lee J.H."/>
            <person name="Choi E."/>
            <person name="Choi E."/>
            <person name="Lee S.E."/>
            <person name="Jeon J."/>
            <person name="Kim H."/>
            <person name="Choi G."/>
            <person name="Song H."/>
            <person name="Lee J."/>
            <person name="Lee S.C."/>
            <person name="Kwon J.K."/>
            <person name="Lee H.Y."/>
            <person name="Koo N."/>
            <person name="Hong Y."/>
            <person name="Kim R.W."/>
            <person name="Kang W.H."/>
            <person name="Huh J.H."/>
            <person name="Kang B.C."/>
            <person name="Yang T.J."/>
            <person name="Lee Y.H."/>
            <person name="Bennetzen J.L."/>
            <person name="Choi D."/>
        </authorList>
    </citation>
    <scope>NUCLEOTIDE SEQUENCE [LARGE SCALE GENOMIC DNA]</scope>
    <source>
        <strain evidence="4">cv. CM334</strain>
    </source>
</reference>
<comment type="caution">
    <text evidence="3">The sequence shown here is derived from an EMBL/GenBank/DDBJ whole genome shotgun (WGS) entry which is preliminary data.</text>
</comment>
<protein>
    <submittedName>
        <fullName evidence="3">Uncharacterized protein</fullName>
    </submittedName>
</protein>
<evidence type="ECO:0000256" key="1">
    <source>
        <dbReference type="ARBA" id="ARBA00008239"/>
    </source>
</evidence>
<dbReference type="AlphaFoldDB" id="A0A2G2ZI39"/>
<evidence type="ECO:0000256" key="2">
    <source>
        <dbReference type="ARBA" id="ARBA00023186"/>
    </source>
</evidence>
<dbReference type="GO" id="GO:0140662">
    <property type="term" value="F:ATP-dependent protein folding chaperone"/>
    <property type="evidence" value="ECO:0007669"/>
    <property type="project" value="InterPro"/>
</dbReference>
<dbReference type="Pfam" id="PF00183">
    <property type="entry name" value="HSP90"/>
    <property type="match status" value="1"/>
</dbReference>
<accession>A0A2G2ZI39</accession>
<sequence length="172" mass="19413">MLNFSPGANGGGIIAPITPDPSIPSSSSLREILQQNKILKVIHKKLVKKCVELFFEIAENKKDYNKFYEAFSKNLKLGIHEDSQNRSKFAELLCKSDSVSQKGIGEVVIMEVVVKIKREWEVLEVVEMRKRKKCDTDLEMLPTTVAHSRSHDSRVSVAPEILELSPISELTF</sequence>
<dbReference type="Proteomes" id="UP000222542">
    <property type="component" value="Unassembled WGS sequence"/>
</dbReference>
<evidence type="ECO:0000313" key="4">
    <source>
        <dbReference type="Proteomes" id="UP000222542"/>
    </source>
</evidence>
<dbReference type="STRING" id="4072.A0A2G2ZI39"/>
<dbReference type="InterPro" id="IPR001404">
    <property type="entry name" value="Hsp90_fam"/>
</dbReference>
<dbReference type="GO" id="GO:0005524">
    <property type="term" value="F:ATP binding"/>
    <property type="evidence" value="ECO:0007669"/>
    <property type="project" value="InterPro"/>
</dbReference>
<evidence type="ECO:0000313" key="3">
    <source>
        <dbReference type="EMBL" id="PHT81643.1"/>
    </source>
</evidence>
<gene>
    <name evidence="3" type="ORF">T459_14658</name>
</gene>
<comment type="similarity">
    <text evidence="1">Belongs to the heat shock protein 90 family.</text>
</comment>
<dbReference type="GO" id="GO:0016887">
    <property type="term" value="F:ATP hydrolysis activity"/>
    <property type="evidence" value="ECO:0007669"/>
    <property type="project" value="InterPro"/>
</dbReference>
<dbReference type="Gene3D" id="3.30.230.80">
    <property type="match status" value="1"/>
</dbReference>
<dbReference type="Gramene" id="PHT81643">
    <property type="protein sequence ID" value="PHT81643"/>
    <property type="gene ID" value="T459_14658"/>
</dbReference>
<name>A0A2G2ZI39_CAPAN</name>
<keyword evidence="4" id="KW-1185">Reference proteome</keyword>
<organism evidence="3 4">
    <name type="scientific">Capsicum annuum</name>
    <name type="common">Capsicum pepper</name>
    <dbReference type="NCBI Taxonomy" id="4072"/>
    <lineage>
        <taxon>Eukaryota</taxon>
        <taxon>Viridiplantae</taxon>
        <taxon>Streptophyta</taxon>
        <taxon>Embryophyta</taxon>
        <taxon>Tracheophyta</taxon>
        <taxon>Spermatophyta</taxon>
        <taxon>Magnoliopsida</taxon>
        <taxon>eudicotyledons</taxon>
        <taxon>Gunneridae</taxon>
        <taxon>Pentapetalae</taxon>
        <taxon>asterids</taxon>
        <taxon>lamiids</taxon>
        <taxon>Solanales</taxon>
        <taxon>Solanaceae</taxon>
        <taxon>Solanoideae</taxon>
        <taxon>Capsiceae</taxon>
        <taxon>Capsicum</taxon>
    </lineage>
</organism>